<proteinExistence type="predicted"/>
<evidence type="ECO:0000313" key="1">
    <source>
        <dbReference type="EMBL" id="CDW53372.1"/>
    </source>
</evidence>
<name>A0A077YZ67_TRITR</name>
<accession>A0A077YZ67</accession>
<evidence type="ECO:0000313" key="2">
    <source>
        <dbReference type="Proteomes" id="UP000030665"/>
    </source>
</evidence>
<organism evidence="1 2">
    <name type="scientific">Trichuris trichiura</name>
    <name type="common">Whipworm</name>
    <name type="synonym">Trichocephalus trichiurus</name>
    <dbReference type="NCBI Taxonomy" id="36087"/>
    <lineage>
        <taxon>Eukaryota</taxon>
        <taxon>Metazoa</taxon>
        <taxon>Ecdysozoa</taxon>
        <taxon>Nematoda</taxon>
        <taxon>Enoplea</taxon>
        <taxon>Dorylaimia</taxon>
        <taxon>Trichinellida</taxon>
        <taxon>Trichuridae</taxon>
        <taxon>Trichuris</taxon>
    </lineage>
</organism>
<dbReference type="EMBL" id="HG805851">
    <property type="protein sequence ID" value="CDW53372.1"/>
    <property type="molecule type" value="Genomic_DNA"/>
</dbReference>
<dbReference type="Proteomes" id="UP000030665">
    <property type="component" value="Unassembled WGS sequence"/>
</dbReference>
<keyword evidence="2" id="KW-1185">Reference proteome</keyword>
<dbReference type="AlphaFoldDB" id="A0A077YZ67"/>
<sequence length="131" mass="15370">MPKPLWCWTGEDEDVKSDLKKVELTNQEKKKYNNAMKVYKTEVKFCMMDMCVGIKRRLQKWGTSNGDPRALLDQFAECKADCEKANKSILDEIKDIDKKKKCHDIMVQYLALGYNDLAERAYLNYRTSLME</sequence>
<gene>
    <name evidence="1" type="ORF">TTRE_0000163601</name>
</gene>
<dbReference type="OrthoDB" id="10382153at2759"/>
<reference evidence="1" key="2">
    <citation type="submission" date="2014-03" db="EMBL/GenBank/DDBJ databases">
        <title>The whipworm genome and dual-species transcriptomics of an intimate host-pathogen interaction.</title>
        <authorList>
            <person name="Foth B.J."/>
            <person name="Tsai I.J."/>
            <person name="Reid A.J."/>
            <person name="Bancroft A.J."/>
            <person name="Nichol S."/>
            <person name="Tracey A."/>
            <person name="Holroyd N."/>
            <person name="Cotton J.A."/>
            <person name="Stanley E.J."/>
            <person name="Zarowiecki M."/>
            <person name="Liu J.Z."/>
            <person name="Huckvale T."/>
            <person name="Cooper P.J."/>
            <person name="Grencis R.K."/>
            <person name="Berriman M."/>
        </authorList>
    </citation>
    <scope>NUCLEOTIDE SEQUENCE [LARGE SCALE GENOMIC DNA]</scope>
</reference>
<reference evidence="1" key="1">
    <citation type="submission" date="2014-01" db="EMBL/GenBank/DDBJ databases">
        <authorList>
            <person name="Aslett M."/>
        </authorList>
    </citation>
    <scope>NUCLEOTIDE SEQUENCE</scope>
</reference>
<protein>
    <submittedName>
        <fullName evidence="1">Uncharacterized protein</fullName>
    </submittedName>
</protein>